<dbReference type="OrthoDB" id="660555at2759"/>
<evidence type="ECO:0000313" key="5">
    <source>
        <dbReference type="Proteomes" id="UP000011083"/>
    </source>
</evidence>
<evidence type="ECO:0000259" key="2">
    <source>
        <dbReference type="PROSITE" id="PS50003"/>
    </source>
</evidence>
<feature type="compositionally biased region" description="Polar residues" evidence="1">
    <location>
        <begin position="424"/>
        <end position="445"/>
    </location>
</feature>
<dbReference type="Gene3D" id="2.30.29.30">
    <property type="entry name" value="Pleckstrin-homology domain (PH domain)/Phosphotyrosine-binding domain (PTB)"/>
    <property type="match status" value="1"/>
</dbReference>
<feature type="region of interest" description="Disordered" evidence="1">
    <location>
        <begin position="474"/>
        <end position="613"/>
    </location>
</feature>
<dbReference type="OMA" id="ALNCELC"/>
<dbReference type="GeneID" id="14916156"/>
<dbReference type="InterPro" id="IPR011993">
    <property type="entry name" value="PH-like_dom_sf"/>
</dbReference>
<keyword evidence="5" id="KW-1185">Reference proteome</keyword>
<dbReference type="InterPro" id="IPR051092">
    <property type="entry name" value="FYVE_RhoGEF_PH"/>
</dbReference>
<dbReference type="PROSITE" id="PS50096">
    <property type="entry name" value="IQ"/>
    <property type="match status" value="1"/>
</dbReference>
<organism evidence="4 5">
    <name type="scientific">Acanthamoeba castellanii (strain ATCC 30010 / Neff)</name>
    <dbReference type="NCBI Taxonomy" id="1257118"/>
    <lineage>
        <taxon>Eukaryota</taxon>
        <taxon>Amoebozoa</taxon>
        <taxon>Discosea</taxon>
        <taxon>Longamoebia</taxon>
        <taxon>Centramoebida</taxon>
        <taxon>Acanthamoebidae</taxon>
        <taxon>Acanthamoeba</taxon>
    </lineage>
</organism>
<dbReference type="KEGG" id="acan:ACA1_163970"/>
<dbReference type="PROSITE" id="PS00741">
    <property type="entry name" value="DH_1"/>
    <property type="match status" value="1"/>
</dbReference>
<dbReference type="SMART" id="SM00233">
    <property type="entry name" value="PH"/>
    <property type="match status" value="1"/>
</dbReference>
<dbReference type="VEuPathDB" id="AmoebaDB:ACA1_163970"/>
<evidence type="ECO:0000256" key="1">
    <source>
        <dbReference type="SAM" id="MobiDB-lite"/>
    </source>
</evidence>
<dbReference type="EMBL" id="KB008026">
    <property type="protein sequence ID" value="ELR15548.1"/>
    <property type="molecule type" value="Genomic_DNA"/>
</dbReference>
<feature type="region of interest" description="Disordered" evidence="1">
    <location>
        <begin position="390"/>
        <end position="460"/>
    </location>
</feature>
<dbReference type="SUPFAM" id="SSF50729">
    <property type="entry name" value="PH domain-like"/>
    <property type="match status" value="1"/>
</dbReference>
<dbReference type="PANTHER" id="PTHR12673:SF159">
    <property type="entry name" value="LD03170P"/>
    <property type="match status" value="1"/>
</dbReference>
<sequence length="677" mass="74919">MRASAQEVVRAQAIVRGYLTRRKYAPLLKRARKRTQIVGEILDTERTYVQGLHVIVGVFLNPLRSALSGPCPVIDTQSLTQIFSIVEALLAVNQELLKNLEQRYKHWSQRQTIGDVFLQMSPHLKGYSEYCRNYDYAVSYLDRLQASTPALAHFICSGFPEAKGLSLSSYLIMPVQRIPRYTLLIQDLLKHTDESHPDHQNLSQAHVRIQQVADYVNNSMQMALTNSVILRIQRHLGADITQLLDSTCVFKKEGKFRRIKQGGKATDRLQMFLFNDLLLVAEKSFGHIRSYKWKVNIPMKGLWLQDIPDNSLPDLPKTYKNLFYLVGPKKAWIVFPKKGTLQEKNNWMRDLQQCIDDHIAKHPEDKGIRNEFKLPFISTSSSTIIIRRKGRTATDDPPQLQPSHSSSSFLGARSPQPQPPQLLGATTSSHASRSFSDLSTIQLSTSPPPAKGSTLRRPRPAPVLLAGPQAIFSAENSPSLAPSSPPPMPKREVPAAPTAVMTSSPSLLSLAMRTTPSPPLSPSGSGVVGRPAPPRPTQPPSSPVHAPVAGVAIVSSSSGNTRQSPTVPRRVHGVGQQPTLAPIPPIPERNVAQPHVEAPPSPSAAQSQETTSSNWDATLKEDRPLCSNRHFCTIKDPQHWVEYKHSTSTAGVMAKLRNPRAQGATQFQFFAPPCLLD</sequence>
<dbReference type="SMART" id="SM00325">
    <property type="entry name" value="RhoGEF"/>
    <property type="match status" value="1"/>
</dbReference>
<feature type="compositionally biased region" description="Polar residues" evidence="1">
    <location>
        <begin position="603"/>
        <end position="613"/>
    </location>
</feature>
<evidence type="ECO:0000313" key="4">
    <source>
        <dbReference type="EMBL" id="ELR15548.1"/>
    </source>
</evidence>
<dbReference type="CDD" id="cd00160">
    <property type="entry name" value="RhoGEF"/>
    <property type="match status" value="1"/>
</dbReference>
<dbReference type="PROSITE" id="PS50010">
    <property type="entry name" value="DH_2"/>
    <property type="match status" value="1"/>
</dbReference>
<dbReference type="PANTHER" id="PTHR12673">
    <property type="entry name" value="FACIOGENITAL DYSPLASIA PROTEIN"/>
    <property type="match status" value="1"/>
</dbReference>
<reference evidence="4 5" key="1">
    <citation type="journal article" date="2013" name="Genome Biol.">
        <title>Genome of Acanthamoeba castellanii highlights extensive lateral gene transfer and early evolution of tyrosine kinase signaling.</title>
        <authorList>
            <person name="Clarke M."/>
            <person name="Lohan A.J."/>
            <person name="Liu B."/>
            <person name="Lagkouvardos I."/>
            <person name="Roy S."/>
            <person name="Zafar N."/>
            <person name="Bertelli C."/>
            <person name="Schilde C."/>
            <person name="Kianianmomeni A."/>
            <person name="Burglin T.R."/>
            <person name="Frech C."/>
            <person name="Turcotte B."/>
            <person name="Kopec K.O."/>
            <person name="Synnott J.M."/>
            <person name="Choo C."/>
            <person name="Paponov I."/>
            <person name="Finkler A."/>
            <person name="Soon Heng Tan C."/>
            <person name="Hutchins A.P."/>
            <person name="Weinmeier T."/>
            <person name="Rattei T."/>
            <person name="Chu J.S."/>
            <person name="Gimenez G."/>
            <person name="Irimia M."/>
            <person name="Rigden D.J."/>
            <person name="Fitzpatrick D.A."/>
            <person name="Lorenzo-Morales J."/>
            <person name="Bateman A."/>
            <person name="Chiu C.H."/>
            <person name="Tang P."/>
            <person name="Hegemann P."/>
            <person name="Fromm H."/>
            <person name="Raoult D."/>
            <person name="Greub G."/>
            <person name="Miranda-Saavedra D."/>
            <person name="Chen N."/>
            <person name="Nash P."/>
            <person name="Ginger M.L."/>
            <person name="Horn M."/>
            <person name="Schaap P."/>
            <person name="Caler L."/>
            <person name="Loftus B."/>
        </authorList>
    </citation>
    <scope>NUCLEOTIDE SEQUENCE [LARGE SCALE GENOMIC DNA]</scope>
    <source>
        <strain evidence="4 5">Neff</strain>
    </source>
</reference>
<dbReference type="GO" id="GO:0005085">
    <property type="term" value="F:guanyl-nucleotide exchange factor activity"/>
    <property type="evidence" value="ECO:0007669"/>
    <property type="project" value="InterPro"/>
</dbReference>
<feature type="compositionally biased region" description="Pro residues" evidence="1">
    <location>
        <begin position="531"/>
        <end position="542"/>
    </location>
</feature>
<dbReference type="GO" id="GO:0035556">
    <property type="term" value="P:intracellular signal transduction"/>
    <property type="evidence" value="ECO:0007669"/>
    <property type="project" value="InterPro"/>
</dbReference>
<dbReference type="InterPro" id="IPR035899">
    <property type="entry name" value="DBL_dom_sf"/>
</dbReference>
<gene>
    <name evidence="4" type="ORF">ACA1_163970</name>
</gene>
<dbReference type="PROSITE" id="PS50003">
    <property type="entry name" value="PH_DOMAIN"/>
    <property type="match status" value="1"/>
</dbReference>
<dbReference type="InterPro" id="IPR001849">
    <property type="entry name" value="PH_domain"/>
</dbReference>
<feature type="domain" description="DH" evidence="3">
    <location>
        <begin position="33"/>
        <end position="219"/>
    </location>
</feature>
<evidence type="ECO:0000259" key="3">
    <source>
        <dbReference type="PROSITE" id="PS50010"/>
    </source>
</evidence>
<dbReference type="InterPro" id="IPR001331">
    <property type="entry name" value="GDS_CDC24_CS"/>
</dbReference>
<feature type="domain" description="PH" evidence="2">
    <location>
        <begin position="249"/>
        <end position="356"/>
    </location>
</feature>
<name>L8GSH4_ACACF</name>
<dbReference type="Gene3D" id="1.20.900.10">
    <property type="entry name" value="Dbl homology (DH) domain"/>
    <property type="match status" value="1"/>
</dbReference>
<dbReference type="SUPFAM" id="SSF48065">
    <property type="entry name" value="DBL homology domain (DH-domain)"/>
    <property type="match status" value="1"/>
</dbReference>
<dbReference type="AlphaFoldDB" id="L8GSH4"/>
<dbReference type="RefSeq" id="XP_004337561.1">
    <property type="nucleotide sequence ID" value="XM_004337513.1"/>
</dbReference>
<proteinExistence type="predicted"/>
<accession>L8GSH4</accession>
<dbReference type="GO" id="GO:0005737">
    <property type="term" value="C:cytoplasm"/>
    <property type="evidence" value="ECO:0007669"/>
    <property type="project" value="TreeGrafter"/>
</dbReference>
<dbReference type="Proteomes" id="UP000011083">
    <property type="component" value="Unassembled WGS sequence"/>
</dbReference>
<dbReference type="InterPro" id="IPR000219">
    <property type="entry name" value="DH_dom"/>
</dbReference>
<dbReference type="Pfam" id="PF00621">
    <property type="entry name" value="RhoGEF"/>
    <property type="match status" value="1"/>
</dbReference>
<protein>
    <submittedName>
        <fullName evidence="4">RhoGEF domain containing protein</fullName>
    </submittedName>
</protein>